<feature type="domain" description="Major facilitator superfamily (MFS) profile" evidence="8">
    <location>
        <begin position="36"/>
        <end position="600"/>
    </location>
</feature>
<feature type="transmembrane region" description="Helical" evidence="7">
    <location>
        <begin position="208"/>
        <end position="230"/>
    </location>
</feature>
<keyword evidence="5 7" id="KW-0472">Membrane</keyword>
<feature type="region of interest" description="Disordered" evidence="6">
    <location>
        <begin position="1"/>
        <end position="30"/>
    </location>
</feature>
<evidence type="ECO:0000256" key="4">
    <source>
        <dbReference type="ARBA" id="ARBA00022989"/>
    </source>
</evidence>
<dbReference type="PANTHER" id="PTHR23504">
    <property type="entry name" value="MAJOR FACILITATOR SUPERFAMILY DOMAIN-CONTAINING PROTEIN 10"/>
    <property type="match status" value="1"/>
</dbReference>
<dbReference type="InterPro" id="IPR020846">
    <property type="entry name" value="MFS_dom"/>
</dbReference>
<keyword evidence="3 7" id="KW-0812">Transmembrane</keyword>
<keyword evidence="2" id="KW-0813">Transport</keyword>
<feature type="transmembrane region" description="Helical" evidence="7">
    <location>
        <begin position="457"/>
        <end position="476"/>
    </location>
</feature>
<dbReference type="InterPro" id="IPR001958">
    <property type="entry name" value="Tet-R_TetA/multi-R_MdtG-like"/>
</dbReference>
<feature type="transmembrane region" description="Helical" evidence="7">
    <location>
        <begin position="496"/>
        <end position="520"/>
    </location>
</feature>
<evidence type="ECO:0000259" key="8">
    <source>
        <dbReference type="PROSITE" id="PS50850"/>
    </source>
</evidence>
<evidence type="ECO:0000313" key="10">
    <source>
        <dbReference type="Proteomes" id="UP000559256"/>
    </source>
</evidence>
<feature type="transmembrane region" description="Helical" evidence="7">
    <location>
        <begin position="108"/>
        <end position="127"/>
    </location>
</feature>
<evidence type="ECO:0000313" key="9">
    <source>
        <dbReference type="EMBL" id="KAF5372973.1"/>
    </source>
</evidence>
<dbReference type="Proteomes" id="UP000559256">
    <property type="component" value="Unassembled WGS sequence"/>
</dbReference>
<dbReference type="GO" id="GO:0016020">
    <property type="term" value="C:membrane"/>
    <property type="evidence" value="ECO:0007669"/>
    <property type="project" value="UniProtKB-SubCell"/>
</dbReference>
<evidence type="ECO:0000256" key="6">
    <source>
        <dbReference type="SAM" id="MobiDB-lite"/>
    </source>
</evidence>
<evidence type="ECO:0000256" key="3">
    <source>
        <dbReference type="ARBA" id="ARBA00022692"/>
    </source>
</evidence>
<dbReference type="GO" id="GO:0022857">
    <property type="term" value="F:transmembrane transporter activity"/>
    <property type="evidence" value="ECO:0007669"/>
    <property type="project" value="InterPro"/>
</dbReference>
<feature type="compositionally biased region" description="Low complexity" evidence="6">
    <location>
        <begin position="302"/>
        <end position="338"/>
    </location>
</feature>
<feature type="transmembrane region" description="Helical" evidence="7">
    <location>
        <begin position="540"/>
        <end position="563"/>
    </location>
</feature>
<reference evidence="9 10" key="1">
    <citation type="journal article" date="2020" name="ISME J.">
        <title>Uncovering the hidden diversity of litter-decomposition mechanisms in mushroom-forming fungi.</title>
        <authorList>
            <person name="Floudas D."/>
            <person name="Bentzer J."/>
            <person name="Ahren D."/>
            <person name="Johansson T."/>
            <person name="Persson P."/>
            <person name="Tunlid A."/>
        </authorList>
    </citation>
    <scope>NUCLEOTIDE SEQUENCE [LARGE SCALE GENOMIC DNA]</scope>
    <source>
        <strain evidence="9 10">CBS 291.85</strain>
    </source>
</reference>
<comment type="caution">
    <text evidence="9">The sequence shown here is derived from an EMBL/GenBank/DDBJ whole genome shotgun (WGS) entry which is preliminary data.</text>
</comment>
<feature type="region of interest" description="Disordered" evidence="6">
    <location>
        <begin position="275"/>
        <end position="338"/>
    </location>
</feature>
<gene>
    <name evidence="9" type="ORF">D9758_001666</name>
</gene>
<evidence type="ECO:0000256" key="1">
    <source>
        <dbReference type="ARBA" id="ARBA00004141"/>
    </source>
</evidence>
<dbReference type="PROSITE" id="PS50850">
    <property type="entry name" value="MFS"/>
    <property type="match status" value="1"/>
</dbReference>
<accession>A0A8H5GXN4</accession>
<feature type="transmembrane region" description="Helical" evidence="7">
    <location>
        <begin position="368"/>
        <end position="391"/>
    </location>
</feature>
<protein>
    <recommendedName>
        <fullName evidence="8">Major facilitator superfamily (MFS) profile domain-containing protein</fullName>
    </recommendedName>
</protein>
<dbReference type="InterPro" id="IPR036259">
    <property type="entry name" value="MFS_trans_sf"/>
</dbReference>
<feature type="compositionally biased region" description="Basic and acidic residues" evidence="6">
    <location>
        <begin position="1"/>
        <end position="16"/>
    </location>
</feature>
<feature type="transmembrane region" description="Helical" evidence="7">
    <location>
        <begin position="133"/>
        <end position="153"/>
    </location>
</feature>
<keyword evidence="4 7" id="KW-1133">Transmembrane helix</keyword>
<dbReference type="SUPFAM" id="SSF103473">
    <property type="entry name" value="MFS general substrate transporter"/>
    <property type="match status" value="1"/>
</dbReference>
<organism evidence="9 10">
    <name type="scientific">Tetrapyrgos nigripes</name>
    <dbReference type="NCBI Taxonomy" id="182062"/>
    <lineage>
        <taxon>Eukaryota</taxon>
        <taxon>Fungi</taxon>
        <taxon>Dikarya</taxon>
        <taxon>Basidiomycota</taxon>
        <taxon>Agaricomycotina</taxon>
        <taxon>Agaricomycetes</taxon>
        <taxon>Agaricomycetidae</taxon>
        <taxon>Agaricales</taxon>
        <taxon>Marasmiineae</taxon>
        <taxon>Marasmiaceae</taxon>
        <taxon>Tetrapyrgos</taxon>
    </lineage>
</organism>
<feature type="transmembrane region" description="Helical" evidence="7">
    <location>
        <begin position="419"/>
        <end position="445"/>
    </location>
</feature>
<name>A0A8H5GXN4_9AGAR</name>
<feature type="transmembrane region" description="Helical" evidence="7">
    <location>
        <begin position="165"/>
        <end position="188"/>
    </location>
</feature>
<feature type="transmembrane region" description="Helical" evidence="7">
    <location>
        <begin position="575"/>
        <end position="596"/>
    </location>
</feature>
<evidence type="ECO:0000256" key="5">
    <source>
        <dbReference type="ARBA" id="ARBA00023136"/>
    </source>
</evidence>
<keyword evidence="10" id="KW-1185">Reference proteome</keyword>
<dbReference type="EMBL" id="JAACJM010000004">
    <property type="protein sequence ID" value="KAF5372973.1"/>
    <property type="molecule type" value="Genomic_DNA"/>
</dbReference>
<dbReference type="InterPro" id="IPR011701">
    <property type="entry name" value="MFS"/>
</dbReference>
<dbReference type="PANTHER" id="PTHR23504:SF15">
    <property type="entry name" value="MAJOR FACILITATOR SUPERFAMILY (MFS) PROFILE DOMAIN-CONTAINING PROTEIN"/>
    <property type="match status" value="1"/>
</dbReference>
<feature type="compositionally biased region" description="Basic and acidic residues" evidence="6">
    <location>
        <begin position="278"/>
        <end position="294"/>
    </location>
</feature>
<dbReference type="Pfam" id="PF07690">
    <property type="entry name" value="MFS_1"/>
    <property type="match status" value="1"/>
</dbReference>
<dbReference type="AlphaFoldDB" id="A0A8H5GXN4"/>
<evidence type="ECO:0000256" key="7">
    <source>
        <dbReference type="SAM" id="Phobius"/>
    </source>
</evidence>
<dbReference type="PRINTS" id="PR01035">
    <property type="entry name" value="TCRTETA"/>
</dbReference>
<evidence type="ECO:0000256" key="2">
    <source>
        <dbReference type="ARBA" id="ARBA00022448"/>
    </source>
</evidence>
<comment type="subcellular location">
    <subcellularLocation>
        <location evidence="1">Membrane</location>
        <topology evidence="1">Multi-pass membrane protein</topology>
    </subcellularLocation>
</comment>
<dbReference type="Gene3D" id="1.20.1250.20">
    <property type="entry name" value="MFS general substrate transporter like domains"/>
    <property type="match status" value="1"/>
</dbReference>
<dbReference type="OrthoDB" id="419616at2759"/>
<sequence>MPPTGRTDHNDMHDEESPLLPQRQRPEQPTPLPITRLVTVLLIRLAEPIAFCQIFPYINEFIAYLNVTDDPSQIGFYSGLVESTFALTQLFSLYTCARISDSIGRKPVIMAGTLGVGLSTVFFGLSTSLPSLLLSRAFSGLCAGSAAVVHAVLGEITDETNQAKVFPMYGLVWPLGSIVGPLIGGSLSQPAQKWPALFKDTIFDDHPYFLPCAIAGVVSLYGLVLAWLCLEETLPSKVKSKSKSNTNANAAFAGQTRAPVQAQARANAIPKKFSTGAVDHDDYHDSYSDNRDPNDSDEDEYSTTSSRSPTDSDSLSPLLTDIADAPPSRSTSSSSTLTLTNPTLHRLVEKSKKPSLLTLLRIPIIRSLCLSGFALETNGIAFSVLFVLYSYTPVYPSNSSSSFSGGGGGGGLGLPPTSIGYALAISGLISIVIQIFLLPWLLMRWKAEVVYHFSNKLWVLAWVGLGALGGIAKMGWRDTHTFGDGDQDPRVQVLLWIGIGIVLAIGRLAGLGYGVSMILVRNHTPDSELLGTMNGLVQSFMCTARMITPAIVSSAFVLCQSPPISNLLPFGLGGYLWVLLCIGFAFASVCVTRGILKEGY</sequence>
<proteinExistence type="predicted"/>